<dbReference type="OrthoDB" id="2333384at2759"/>
<protein>
    <submittedName>
        <fullName evidence="1">Uncharacterized protein</fullName>
    </submittedName>
</protein>
<name>A0A7R9LS92_9ACAR</name>
<sequence length="198" mass="21830">MDKIQLKDLDISLVDNKRNYISGDTVYGTVYVITREAILMATKRHTFTLTIEFPINVCIKGEVGIIDTLGIAPSYESDHGLIEYYLKVTIDETTVDEVQTVKTGITVSVGGNVDKVFTFPTVGTGSIRMHASVVRKGFESGHPLEVDCFIWNESSLDVKPRVTLYQTKVYICGERHKAVDVALTEALVGQVVKGSAKL</sequence>
<dbReference type="EMBL" id="OC917390">
    <property type="protein sequence ID" value="CAD7646925.1"/>
    <property type="molecule type" value="Genomic_DNA"/>
</dbReference>
<evidence type="ECO:0000313" key="2">
    <source>
        <dbReference type="Proteomes" id="UP000728032"/>
    </source>
</evidence>
<reference evidence="1" key="1">
    <citation type="submission" date="2020-11" db="EMBL/GenBank/DDBJ databases">
        <authorList>
            <person name="Tran Van P."/>
        </authorList>
    </citation>
    <scope>NUCLEOTIDE SEQUENCE</scope>
</reference>
<keyword evidence="2" id="KW-1185">Reference proteome</keyword>
<gene>
    <name evidence="1" type="ORF">ONB1V03_LOCUS5987</name>
</gene>
<dbReference type="Gene3D" id="2.60.40.640">
    <property type="match status" value="1"/>
</dbReference>
<dbReference type="EMBL" id="CAJPVJ010002565">
    <property type="protein sequence ID" value="CAG2166465.1"/>
    <property type="molecule type" value="Genomic_DNA"/>
</dbReference>
<organism evidence="1">
    <name type="scientific">Oppiella nova</name>
    <dbReference type="NCBI Taxonomy" id="334625"/>
    <lineage>
        <taxon>Eukaryota</taxon>
        <taxon>Metazoa</taxon>
        <taxon>Ecdysozoa</taxon>
        <taxon>Arthropoda</taxon>
        <taxon>Chelicerata</taxon>
        <taxon>Arachnida</taxon>
        <taxon>Acari</taxon>
        <taxon>Acariformes</taxon>
        <taxon>Sarcoptiformes</taxon>
        <taxon>Oribatida</taxon>
        <taxon>Brachypylina</taxon>
        <taxon>Oppioidea</taxon>
        <taxon>Oppiidae</taxon>
        <taxon>Oppiella</taxon>
    </lineage>
</organism>
<dbReference type="Proteomes" id="UP000728032">
    <property type="component" value="Unassembled WGS sequence"/>
</dbReference>
<evidence type="ECO:0000313" key="1">
    <source>
        <dbReference type="EMBL" id="CAD7646925.1"/>
    </source>
</evidence>
<dbReference type="InterPro" id="IPR014752">
    <property type="entry name" value="Arrestin-like_C"/>
</dbReference>
<accession>A0A7R9LS92</accession>
<proteinExistence type="predicted"/>
<dbReference type="AlphaFoldDB" id="A0A7R9LS92"/>